<evidence type="ECO:0000256" key="7">
    <source>
        <dbReference type="ARBA" id="ARBA00023136"/>
    </source>
</evidence>
<feature type="transmembrane region" description="Helical" evidence="9">
    <location>
        <begin position="469"/>
        <end position="491"/>
    </location>
</feature>
<sequence length="709" mass="71200">MSAATTRSRTDAGVTEAPARTPRRVGPRALASGGVGLVLLVAVLVLVGAWHLTQGTSGVGLGDLLGAALGHEDPRAEVPVSAILSASRLPRLLAGVAVGFALGVAGAVLQSLARNALASPDTLAVTSGSYLALVLVAAFELSVPLWASGAVAFAGGLAAAALVLTIAGGSGTSTTRLVLAGSAVALALQAATSALLILFQVQTTGLFAWGSGSLAQLNLDASLRAMPVIAVLLALALVLARRLDVLGLGDDAAASLGISVRRTRMIGVLIAVLLTAIAVTVAGPVGFVGLGAPVLARLLASLLPGLHRHLLLLPASGLLGAITVITADALLRALMGAQDAAKIPTGIATSMVGAVIMVVLARRLRDSGPAEQPPQTRTPPRSSRRALAVGSGALLALIGAALLGLLAGSLWLRTGDLVLWATGSAPAPIRFALDERLPRVLAAIVGGAALALAGTVVQSTVRNPLAEPGILGITAGAGLGAVTALTLGGAAGASRPVMISAAVAAGLVTFAVIYLLSWRRGIRPERLVLVGIGMGFGLSSLTALLLLASNPWDTPRLLTWLSGTTYGRALPDVAVVGVVLVLAVPLVLGLSRELDLLALDEDSPRIVGVRLERVRLAVIVLAAVVASISVVAVGTVGFVGLVAPHLARGLVGSRHARTVPLAMLLGGLLVSVADTLGRTLIAPAQMPAGLVVAVIGAPYFVWLLWRSRA</sequence>
<evidence type="ECO:0000313" key="11">
    <source>
        <dbReference type="Proteomes" id="UP000245590"/>
    </source>
</evidence>
<comment type="similarity">
    <text evidence="2">Belongs to the binding-protein-dependent transport system permease family. FecCD subfamily.</text>
</comment>
<dbReference type="Gene3D" id="1.10.3470.10">
    <property type="entry name" value="ABC transporter involved in vitamin B12 uptake, BtuC"/>
    <property type="match status" value="2"/>
</dbReference>
<dbReference type="GO" id="GO:0033214">
    <property type="term" value="P:siderophore-iron import into cell"/>
    <property type="evidence" value="ECO:0007669"/>
    <property type="project" value="TreeGrafter"/>
</dbReference>
<name>A0A2U2RNY0_9MICO</name>
<feature type="transmembrane region" description="Helical" evidence="9">
    <location>
        <begin position="528"/>
        <end position="549"/>
    </location>
</feature>
<comment type="subcellular location">
    <subcellularLocation>
        <location evidence="1">Cell membrane</location>
        <topology evidence="1">Multi-pass membrane protein</topology>
    </subcellularLocation>
</comment>
<evidence type="ECO:0000256" key="1">
    <source>
        <dbReference type="ARBA" id="ARBA00004651"/>
    </source>
</evidence>
<feature type="transmembrane region" description="Helical" evidence="9">
    <location>
        <begin position="177"/>
        <end position="201"/>
    </location>
</feature>
<feature type="transmembrane region" description="Helical" evidence="9">
    <location>
        <begin position="89"/>
        <end position="109"/>
    </location>
</feature>
<evidence type="ECO:0000256" key="3">
    <source>
        <dbReference type="ARBA" id="ARBA00022448"/>
    </source>
</evidence>
<feature type="transmembrane region" description="Helical" evidence="9">
    <location>
        <begin position="497"/>
        <end position="516"/>
    </location>
</feature>
<dbReference type="GO" id="GO:0005886">
    <property type="term" value="C:plasma membrane"/>
    <property type="evidence" value="ECO:0007669"/>
    <property type="project" value="UniProtKB-SubCell"/>
</dbReference>
<feature type="transmembrane region" description="Helical" evidence="9">
    <location>
        <begin position="616"/>
        <end position="639"/>
    </location>
</feature>
<evidence type="ECO:0000256" key="5">
    <source>
        <dbReference type="ARBA" id="ARBA00022692"/>
    </source>
</evidence>
<dbReference type="InterPro" id="IPR037294">
    <property type="entry name" value="ABC_BtuC-like"/>
</dbReference>
<evidence type="ECO:0000256" key="2">
    <source>
        <dbReference type="ARBA" id="ARBA00007935"/>
    </source>
</evidence>
<comment type="caution">
    <text evidence="10">The sequence shown here is derived from an EMBL/GenBank/DDBJ whole genome shotgun (WGS) entry which is preliminary data.</text>
</comment>
<accession>A0A2U2RNY0</accession>
<dbReference type="EMBL" id="QFKX01000001">
    <property type="protein sequence ID" value="PWH07541.1"/>
    <property type="molecule type" value="Genomic_DNA"/>
</dbReference>
<keyword evidence="7 9" id="KW-0472">Membrane</keyword>
<dbReference type="PANTHER" id="PTHR30472:SF37">
    <property type="entry name" value="FE(3+) DICITRATE TRANSPORT SYSTEM PERMEASE PROTEIN FECD-RELATED"/>
    <property type="match status" value="1"/>
</dbReference>
<feature type="transmembrane region" description="Helical" evidence="9">
    <location>
        <begin position="384"/>
        <end position="405"/>
    </location>
</feature>
<proteinExistence type="inferred from homology"/>
<dbReference type="PANTHER" id="PTHR30472">
    <property type="entry name" value="FERRIC ENTEROBACTIN TRANSPORT SYSTEM PERMEASE PROTEIN"/>
    <property type="match status" value="1"/>
</dbReference>
<gene>
    <name evidence="10" type="ORF">DEO23_02620</name>
</gene>
<keyword evidence="6 9" id="KW-1133">Transmembrane helix</keyword>
<feature type="transmembrane region" description="Helical" evidence="9">
    <location>
        <begin position="221"/>
        <end position="240"/>
    </location>
</feature>
<feature type="transmembrane region" description="Helical" evidence="9">
    <location>
        <begin position="310"/>
        <end position="331"/>
    </location>
</feature>
<dbReference type="RefSeq" id="WP_109274427.1">
    <property type="nucleotide sequence ID" value="NZ_QFKX01000001.1"/>
</dbReference>
<feature type="transmembrane region" description="Helical" evidence="9">
    <location>
        <begin position="659"/>
        <end position="676"/>
    </location>
</feature>
<dbReference type="CDD" id="cd06550">
    <property type="entry name" value="TM_ABC_iron-siderophores_like"/>
    <property type="match status" value="2"/>
</dbReference>
<feature type="transmembrane region" description="Helical" evidence="9">
    <location>
        <begin position="688"/>
        <end position="705"/>
    </location>
</feature>
<protein>
    <submittedName>
        <fullName evidence="10">ABC transporter permease</fullName>
    </submittedName>
</protein>
<dbReference type="Pfam" id="PF01032">
    <property type="entry name" value="FecCD"/>
    <property type="match status" value="2"/>
</dbReference>
<evidence type="ECO:0000256" key="8">
    <source>
        <dbReference type="SAM" id="MobiDB-lite"/>
    </source>
</evidence>
<feature type="transmembrane region" description="Helical" evidence="9">
    <location>
        <begin position="266"/>
        <end position="290"/>
    </location>
</feature>
<evidence type="ECO:0000313" key="10">
    <source>
        <dbReference type="EMBL" id="PWH07541.1"/>
    </source>
</evidence>
<organism evidence="10 11">
    <name type="scientific">Brachybacterium endophyticum</name>
    <dbReference type="NCBI Taxonomy" id="2182385"/>
    <lineage>
        <taxon>Bacteria</taxon>
        <taxon>Bacillati</taxon>
        <taxon>Actinomycetota</taxon>
        <taxon>Actinomycetes</taxon>
        <taxon>Micrococcales</taxon>
        <taxon>Dermabacteraceae</taxon>
        <taxon>Brachybacterium</taxon>
    </lineage>
</organism>
<keyword evidence="3" id="KW-0813">Transport</keyword>
<dbReference type="InterPro" id="IPR000522">
    <property type="entry name" value="ABC_transptr_permease_BtuC"/>
</dbReference>
<feature type="transmembrane region" description="Helical" evidence="9">
    <location>
        <begin position="439"/>
        <end position="457"/>
    </location>
</feature>
<keyword evidence="11" id="KW-1185">Reference proteome</keyword>
<keyword evidence="4" id="KW-1003">Cell membrane</keyword>
<dbReference type="NCBIfam" id="NF007867">
    <property type="entry name" value="PRK10577.1-3"/>
    <property type="match status" value="1"/>
</dbReference>
<dbReference type="SUPFAM" id="SSF81345">
    <property type="entry name" value="ABC transporter involved in vitamin B12 uptake, BtuC"/>
    <property type="match status" value="2"/>
</dbReference>
<evidence type="ECO:0000256" key="9">
    <source>
        <dbReference type="SAM" id="Phobius"/>
    </source>
</evidence>
<reference evidence="10 11" key="1">
    <citation type="submission" date="2018-05" db="EMBL/GenBank/DDBJ databases">
        <title>Brachybacterium sp. M1HQ-2T, whole genome shotgun sequence.</title>
        <authorList>
            <person name="Tuo L."/>
        </authorList>
    </citation>
    <scope>NUCLEOTIDE SEQUENCE [LARGE SCALE GENOMIC DNA]</scope>
    <source>
        <strain evidence="10 11">M1HQ-2</strain>
    </source>
</reference>
<feature type="transmembrane region" description="Helical" evidence="9">
    <location>
        <begin position="145"/>
        <end position="165"/>
    </location>
</feature>
<feature type="transmembrane region" description="Helical" evidence="9">
    <location>
        <begin position="569"/>
        <end position="590"/>
    </location>
</feature>
<feature type="transmembrane region" description="Helical" evidence="9">
    <location>
        <begin position="29"/>
        <end position="52"/>
    </location>
</feature>
<feature type="transmembrane region" description="Helical" evidence="9">
    <location>
        <begin position="121"/>
        <end position="139"/>
    </location>
</feature>
<dbReference type="OrthoDB" id="9782305at2"/>
<dbReference type="GO" id="GO:0022857">
    <property type="term" value="F:transmembrane transporter activity"/>
    <property type="evidence" value="ECO:0007669"/>
    <property type="project" value="InterPro"/>
</dbReference>
<keyword evidence="5 9" id="KW-0812">Transmembrane</keyword>
<dbReference type="Proteomes" id="UP000245590">
    <property type="component" value="Unassembled WGS sequence"/>
</dbReference>
<feature type="region of interest" description="Disordered" evidence="8">
    <location>
        <begin position="1"/>
        <end position="25"/>
    </location>
</feature>
<evidence type="ECO:0000256" key="6">
    <source>
        <dbReference type="ARBA" id="ARBA00022989"/>
    </source>
</evidence>
<dbReference type="AlphaFoldDB" id="A0A2U2RNY0"/>
<evidence type="ECO:0000256" key="4">
    <source>
        <dbReference type="ARBA" id="ARBA00022475"/>
    </source>
</evidence>